<organism evidence="2">
    <name type="scientific">Fulvia mutica</name>
    <name type="common">Egg cockle</name>
    <dbReference type="NCBI Taxonomy" id="80828"/>
    <lineage>
        <taxon>Eukaryota</taxon>
        <taxon>Metazoa</taxon>
        <taxon>Spiralia</taxon>
        <taxon>Lophotrochozoa</taxon>
        <taxon>Mollusca</taxon>
        <taxon>Bivalvia</taxon>
        <taxon>Autobranchia</taxon>
        <taxon>Heteroconchia</taxon>
        <taxon>Euheterodonta</taxon>
        <taxon>Imparidentia</taxon>
        <taxon>Neoheterodontei</taxon>
        <taxon>Cardiida</taxon>
        <taxon>Cardioidea</taxon>
        <taxon>Cardiidae</taxon>
        <taxon>Cardiinae</taxon>
        <taxon>Fulvia</taxon>
    </lineage>
</organism>
<dbReference type="EMBL" id="AB809077">
    <property type="protein sequence ID" value="BAN79054.1"/>
    <property type="molecule type" value="Genomic_DNA"/>
</dbReference>
<sequence>MSVLVKTFFILILVFSVMSVVVEHPLSLGLLLVPLVSSVSVSMCLYKSVFFGFVLFMIIVGGMLVIFAYATALSPMASFSASGSKLPVLMLLFSCLFWLSGYLSCLGWGRLCESAYAMFQLCGMGFTYSWGVTSIYLCFLLFVMMVVVAGMCGKKGGAL</sequence>
<name>T2HG56_FULMU</name>
<feature type="transmembrane region" description="Helical" evidence="1">
    <location>
        <begin position="129"/>
        <end position="152"/>
    </location>
</feature>
<dbReference type="GeneID" id="16695732"/>
<geneLocation type="mitochondrion" evidence="2"/>
<proteinExistence type="predicted"/>
<dbReference type="AlphaFoldDB" id="T2HG56"/>
<protein>
    <submittedName>
        <fullName evidence="2">NADH dehydrogenase subunit 6</fullName>
    </submittedName>
</protein>
<gene>
    <name evidence="2" type="primary">ND6</name>
</gene>
<dbReference type="RefSeq" id="YP_008475609.1">
    <property type="nucleotide sequence ID" value="NC_022194.1"/>
</dbReference>
<keyword evidence="2" id="KW-0496">Mitochondrion</keyword>
<accession>T2HG56</accession>
<feature type="transmembrane region" description="Helical" evidence="1">
    <location>
        <begin position="86"/>
        <end position="109"/>
    </location>
</feature>
<evidence type="ECO:0000256" key="1">
    <source>
        <dbReference type="SAM" id="Phobius"/>
    </source>
</evidence>
<keyword evidence="1" id="KW-1133">Transmembrane helix</keyword>
<dbReference type="CTD" id="4541"/>
<reference evidence="2" key="1">
    <citation type="journal article" date="2013" name="Fish. Sci.">
        <title>Complete mitochondrial genome sequence of Japanese cockle Fulvia mutica (Cardiidae).</title>
        <authorList>
            <person name="Imanishi Y."/>
            <person name="Tanaka M."/>
            <person name="Fujiwara M."/>
        </authorList>
    </citation>
    <scope>NUCLEOTIDE SEQUENCE</scope>
    <source>
        <strain evidence="2">Yellow</strain>
        <tissue evidence="2">Adductor muscle</tissue>
    </source>
</reference>
<feature type="transmembrane region" description="Helical" evidence="1">
    <location>
        <begin position="7"/>
        <end position="37"/>
    </location>
</feature>
<evidence type="ECO:0000313" key="2">
    <source>
        <dbReference type="EMBL" id="BAN79054.1"/>
    </source>
</evidence>
<keyword evidence="1" id="KW-0472">Membrane</keyword>
<keyword evidence="1" id="KW-0812">Transmembrane</keyword>
<feature type="transmembrane region" description="Helical" evidence="1">
    <location>
        <begin position="49"/>
        <end position="74"/>
    </location>
</feature>